<protein>
    <recommendedName>
        <fullName evidence="3">ABC transporter domain-containing protein</fullName>
    </recommendedName>
</protein>
<dbReference type="SUPFAM" id="SSF52540">
    <property type="entry name" value="P-loop containing nucleoside triphosphate hydrolases"/>
    <property type="match status" value="1"/>
</dbReference>
<feature type="domain" description="ABC transporter" evidence="3">
    <location>
        <begin position="426"/>
        <end position="695"/>
    </location>
</feature>
<gene>
    <name evidence="4" type="ORF">D9619_011375</name>
</gene>
<dbReference type="GO" id="GO:0015421">
    <property type="term" value="F:ABC-type oligopeptide transporter activity"/>
    <property type="evidence" value="ECO:0007669"/>
    <property type="project" value="TreeGrafter"/>
</dbReference>
<dbReference type="Gene3D" id="3.40.50.300">
    <property type="entry name" value="P-loop containing nucleotide triphosphate hydrolases"/>
    <property type="match status" value="1"/>
</dbReference>
<dbReference type="PANTHER" id="PTHR43394">
    <property type="entry name" value="ATP-DEPENDENT PERMEASE MDL1, MITOCHONDRIAL"/>
    <property type="match status" value="1"/>
</dbReference>
<keyword evidence="2" id="KW-0067">ATP-binding</keyword>
<organism evidence="4 5">
    <name type="scientific">Psilocybe cf. subviscida</name>
    <dbReference type="NCBI Taxonomy" id="2480587"/>
    <lineage>
        <taxon>Eukaryota</taxon>
        <taxon>Fungi</taxon>
        <taxon>Dikarya</taxon>
        <taxon>Basidiomycota</taxon>
        <taxon>Agaricomycotina</taxon>
        <taxon>Agaricomycetes</taxon>
        <taxon>Agaricomycetidae</taxon>
        <taxon>Agaricales</taxon>
        <taxon>Agaricineae</taxon>
        <taxon>Strophariaceae</taxon>
        <taxon>Psilocybe</taxon>
    </lineage>
</organism>
<dbReference type="GO" id="GO:0005743">
    <property type="term" value="C:mitochondrial inner membrane"/>
    <property type="evidence" value="ECO:0007669"/>
    <property type="project" value="TreeGrafter"/>
</dbReference>
<accession>A0A8H5F5K8</accession>
<dbReference type="GO" id="GO:0005524">
    <property type="term" value="F:ATP binding"/>
    <property type="evidence" value="ECO:0007669"/>
    <property type="project" value="UniProtKB-KW"/>
</dbReference>
<evidence type="ECO:0000313" key="4">
    <source>
        <dbReference type="EMBL" id="KAF5324387.1"/>
    </source>
</evidence>
<dbReference type="EMBL" id="JAACJJ010000016">
    <property type="protein sequence ID" value="KAF5324387.1"/>
    <property type="molecule type" value="Genomic_DNA"/>
</dbReference>
<keyword evidence="5" id="KW-1185">Reference proteome</keyword>
<dbReference type="Pfam" id="PF00005">
    <property type="entry name" value="ABC_tran"/>
    <property type="match status" value="1"/>
</dbReference>
<dbReference type="Proteomes" id="UP000567179">
    <property type="component" value="Unassembled WGS sequence"/>
</dbReference>
<evidence type="ECO:0000256" key="1">
    <source>
        <dbReference type="ARBA" id="ARBA00022741"/>
    </source>
</evidence>
<evidence type="ECO:0000313" key="5">
    <source>
        <dbReference type="Proteomes" id="UP000567179"/>
    </source>
</evidence>
<dbReference type="InterPro" id="IPR027417">
    <property type="entry name" value="P-loop_NTPase"/>
</dbReference>
<sequence length="702" mass="77044">MTKALDSDEQDALINSYPPEKNANDSQSPSSLVIEDLQIGVRKFRVARSRAGAFSGLFNVRDYDAKCLPILVRLATDIVKISPHYVLVFFLWKLWSSANDALEMYLSNRLLQLVEVYLATRQMHAKQILAFGVARGLVTVLSNYFEWHGRRASVIVETRVTRHFQYLITKADISLDLVTSQEHRARHEAKAFKAYDSFANIIRFVSGVIQAVTQLALVVSVSSVAGGPSFVLLCIMHPLCGHLFKRTLFNSECITFINNPDHQRLEALNALTDGSFRQDILSNGLGDWILTQMKKAHDLLGDIPNHSVWTLLYSDDTYDNSPLPAMAVGILGELPLAFCIVNALWYPDSFSIASLAILRSSTQQLHNSVSSLLDNLEGFNRGVADVEGIYLAAETGKNIMDKGTVPYPLQTPGASVDTPVGRGMAFALRDVSFSYPGAQSGAALSNISLDIEAGSLVVLVGANGSGKSTLVRLLSRLYEPSAGSGAFLIDGLPAEDYRMGDLYRAIALLSQENRVYPLSLGENISLGATQTACEDGVHEAARLGGALEFISRFEKGMKTKLKVFDDSISHNLQGKPDHPLVQEMKRLPTDIDISGGEKQRLVASRTFMRLKLGAVRFVAVDEPTSALDAEGELHLFNNLLAARQGKTLVFVTHRFGHLTKHADKIVCMKAGQIVEVGTHAELIQKENGEYANLYKIQADAYV</sequence>
<evidence type="ECO:0000256" key="2">
    <source>
        <dbReference type="ARBA" id="ARBA00022840"/>
    </source>
</evidence>
<dbReference type="InterPro" id="IPR003593">
    <property type="entry name" value="AAA+_ATPase"/>
</dbReference>
<reference evidence="4 5" key="1">
    <citation type="journal article" date="2020" name="ISME J.">
        <title>Uncovering the hidden diversity of litter-decomposition mechanisms in mushroom-forming fungi.</title>
        <authorList>
            <person name="Floudas D."/>
            <person name="Bentzer J."/>
            <person name="Ahren D."/>
            <person name="Johansson T."/>
            <person name="Persson P."/>
            <person name="Tunlid A."/>
        </authorList>
    </citation>
    <scope>NUCLEOTIDE SEQUENCE [LARGE SCALE GENOMIC DNA]</scope>
    <source>
        <strain evidence="4 5">CBS 101986</strain>
    </source>
</reference>
<comment type="caution">
    <text evidence="4">The sequence shown here is derived from an EMBL/GenBank/DDBJ whole genome shotgun (WGS) entry which is preliminary data.</text>
</comment>
<dbReference type="SMART" id="SM00382">
    <property type="entry name" value="AAA"/>
    <property type="match status" value="1"/>
</dbReference>
<dbReference type="GO" id="GO:0016887">
    <property type="term" value="F:ATP hydrolysis activity"/>
    <property type="evidence" value="ECO:0007669"/>
    <property type="project" value="InterPro"/>
</dbReference>
<evidence type="ECO:0000259" key="3">
    <source>
        <dbReference type="PROSITE" id="PS50893"/>
    </source>
</evidence>
<dbReference type="InterPro" id="IPR003439">
    <property type="entry name" value="ABC_transporter-like_ATP-bd"/>
</dbReference>
<dbReference type="AlphaFoldDB" id="A0A8H5F5K8"/>
<dbReference type="GO" id="GO:0090374">
    <property type="term" value="P:oligopeptide export from mitochondrion"/>
    <property type="evidence" value="ECO:0007669"/>
    <property type="project" value="TreeGrafter"/>
</dbReference>
<dbReference type="OrthoDB" id="6500128at2759"/>
<dbReference type="PANTHER" id="PTHR43394:SF1">
    <property type="entry name" value="ATP-BINDING CASSETTE SUB-FAMILY B MEMBER 10, MITOCHONDRIAL"/>
    <property type="match status" value="1"/>
</dbReference>
<dbReference type="InterPro" id="IPR039421">
    <property type="entry name" value="Type_1_exporter"/>
</dbReference>
<dbReference type="PROSITE" id="PS50893">
    <property type="entry name" value="ABC_TRANSPORTER_2"/>
    <property type="match status" value="1"/>
</dbReference>
<name>A0A8H5F5K8_9AGAR</name>
<keyword evidence="1" id="KW-0547">Nucleotide-binding</keyword>
<proteinExistence type="predicted"/>